<dbReference type="RefSeq" id="WP_311423545.1">
    <property type="nucleotide sequence ID" value="NZ_JAVREH010000017.1"/>
</dbReference>
<name>A0ABU2JBM6_9ACTN</name>
<dbReference type="PANTHER" id="PTHR13136:SF11">
    <property type="entry name" value="TESTIS-EXPRESSED PROTEIN 30"/>
    <property type="match status" value="1"/>
</dbReference>
<dbReference type="InterPro" id="IPR029058">
    <property type="entry name" value="AB_hydrolase_fold"/>
</dbReference>
<evidence type="ECO:0000313" key="2">
    <source>
        <dbReference type="EMBL" id="MDT0262394.1"/>
    </source>
</evidence>
<dbReference type="InterPro" id="IPR026555">
    <property type="entry name" value="NSL3/Tex30"/>
</dbReference>
<evidence type="ECO:0000313" key="3">
    <source>
        <dbReference type="Proteomes" id="UP001183176"/>
    </source>
</evidence>
<reference evidence="3" key="1">
    <citation type="submission" date="2023-07" db="EMBL/GenBank/DDBJ databases">
        <title>30 novel species of actinomycetes from the DSMZ collection.</title>
        <authorList>
            <person name="Nouioui I."/>
        </authorList>
    </citation>
    <scope>NUCLEOTIDE SEQUENCE [LARGE SCALE GENOMIC DNA]</scope>
    <source>
        <strain evidence="3">DSM 44399</strain>
    </source>
</reference>
<evidence type="ECO:0000259" key="1">
    <source>
        <dbReference type="Pfam" id="PF20408"/>
    </source>
</evidence>
<dbReference type="SUPFAM" id="SSF53474">
    <property type="entry name" value="alpha/beta-Hydrolases"/>
    <property type="match status" value="1"/>
</dbReference>
<accession>A0ABU2JBM6</accession>
<organism evidence="2 3">
    <name type="scientific">Jatrophihabitans lederbergiae</name>
    <dbReference type="NCBI Taxonomy" id="3075547"/>
    <lineage>
        <taxon>Bacteria</taxon>
        <taxon>Bacillati</taxon>
        <taxon>Actinomycetota</taxon>
        <taxon>Actinomycetes</taxon>
        <taxon>Jatrophihabitantales</taxon>
        <taxon>Jatrophihabitantaceae</taxon>
        <taxon>Jatrophihabitans</taxon>
    </lineage>
</organism>
<dbReference type="GO" id="GO:0016787">
    <property type="term" value="F:hydrolase activity"/>
    <property type="evidence" value="ECO:0007669"/>
    <property type="project" value="UniProtKB-KW"/>
</dbReference>
<keyword evidence="3" id="KW-1185">Reference proteome</keyword>
<dbReference type="Pfam" id="PF20408">
    <property type="entry name" value="Abhydrolase_11"/>
    <property type="match status" value="1"/>
</dbReference>
<feature type="domain" description="KANL3/Tex30 alpha/beta hydrolase-like" evidence="1">
    <location>
        <begin position="25"/>
        <end position="194"/>
    </location>
</feature>
<dbReference type="InterPro" id="IPR046879">
    <property type="entry name" value="KANL3/Tex30_Abhydrolase"/>
</dbReference>
<keyword evidence="2" id="KW-0378">Hydrolase</keyword>
<sequence length="226" mass="23072">MRRLMIATPAGDAGVDLDLAPGASTLLVLGHGAGGSVEAPDLLAVRDACVSAGISVARVTQPYRVAGKKAPPAAATLDIGWAAVVAALGRRKALATLAFIFAGRSSGARVACRAAVDESVSPTATAVVALAFPVHPPGKPEKSRLGELDAVRVPVLVVQGDRDPFGMPEPRPEDEQRAVRLVCEVPGDHSLKRNPAQIGELVAGWLAVLPPPRPDAPHALVSGGPG</sequence>
<gene>
    <name evidence="2" type="ORF">RM423_13435</name>
</gene>
<comment type="caution">
    <text evidence="2">The sequence shown here is derived from an EMBL/GenBank/DDBJ whole genome shotgun (WGS) entry which is preliminary data.</text>
</comment>
<dbReference type="EMBL" id="JAVREH010000017">
    <property type="protein sequence ID" value="MDT0262394.1"/>
    <property type="molecule type" value="Genomic_DNA"/>
</dbReference>
<dbReference type="PANTHER" id="PTHR13136">
    <property type="entry name" value="TESTIS DEVELOPMENT PROTEIN PRTD"/>
    <property type="match status" value="1"/>
</dbReference>
<dbReference type="Gene3D" id="3.40.50.1820">
    <property type="entry name" value="alpha/beta hydrolase"/>
    <property type="match status" value="1"/>
</dbReference>
<protein>
    <submittedName>
        <fullName evidence="2">Alpha/beta family hydrolase</fullName>
    </submittedName>
</protein>
<dbReference type="Proteomes" id="UP001183176">
    <property type="component" value="Unassembled WGS sequence"/>
</dbReference>
<proteinExistence type="predicted"/>